<dbReference type="Pfam" id="PF00708">
    <property type="entry name" value="Acylphosphatase"/>
    <property type="match status" value="1"/>
</dbReference>
<proteinExistence type="inferred from homology"/>
<gene>
    <name evidence="8" type="ORF">ARC20_15360</name>
</gene>
<feature type="domain" description="Acylphosphatase-like" evidence="7">
    <location>
        <begin position="3"/>
        <end position="88"/>
    </location>
</feature>
<evidence type="ECO:0000259" key="7">
    <source>
        <dbReference type="PROSITE" id="PS51160"/>
    </source>
</evidence>
<evidence type="ECO:0000256" key="6">
    <source>
        <dbReference type="RuleBase" id="RU004168"/>
    </source>
</evidence>
<dbReference type="PANTHER" id="PTHR47268:SF4">
    <property type="entry name" value="ACYLPHOSPHATASE"/>
    <property type="match status" value="1"/>
</dbReference>
<dbReference type="Proteomes" id="UP000051802">
    <property type="component" value="Unassembled WGS sequence"/>
</dbReference>
<dbReference type="InterPro" id="IPR001792">
    <property type="entry name" value="Acylphosphatase-like_dom"/>
</dbReference>
<sequence length="88" mass="9026">MAQASFRVGGRVQGVGFRAWTRDQAVALGLDGHAFNLPGGDVDVVVAGEAAAIDALAARLLHGPALARVDRLDRQAHDAPVAPGFLTG</sequence>
<dbReference type="RefSeq" id="WP_057648865.1">
    <property type="nucleotide sequence ID" value="NZ_LLXU01000124.1"/>
</dbReference>
<keyword evidence="9" id="KW-1185">Reference proteome</keyword>
<dbReference type="Gene3D" id="3.30.70.100">
    <property type="match status" value="1"/>
</dbReference>
<evidence type="ECO:0000256" key="3">
    <source>
        <dbReference type="ARBA" id="ARBA00015991"/>
    </source>
</evidence>
<organism evidence="8 9">
    <name type="scientific">Stenotrophomonas panacihumi</name>
    <dbReference type="NCBI Taxonomy" id="676599"/>
    <lineage>
        <taxon>Bacteria</taxon>
        <taxon>Pseudomonadati</taxon>
        <taxon>Pseudomonadota</taxon>
        <taxon>Gammaproteobacteria</taxon>
        <taxon>Lysobacterales</taxon>
        <taxon>Lysobacteraceae</taxon>
        <taxon>Stenotrophomonas</taxon>
    </lineage>
</organism>
<keyword evidence="5" id="KW-0378">Hydrolase</keyword>
<dbReference type="PROSITE" id="PS51160">
    <property type="entry name" value="ACYLPHOSPHATASE_3"/>
    <property type="match status" value="1"/>
</dbReference>
<accession>A0A0R0ABC2</accession>
<dbReference type="EC" id="3.6.1.7" evidence="2 5"/>
<dbReference type="STRING" id="676599.ARC20_15360"/>
<evidence type="ECO:0000256" key="1">
    <source>
        <dbReference type="ARBA" id="ARBA00005614"/>
    </source>
</evidence>
<dbReference type="AlphaFoldDB" id="A0A0R0ABC2"/>
<evidence type="ECO:0000313" key="8">
    <source>
        <dbReference type="EMBL" id="KRG38152.1"/>
    </source>
</evidence>
<comment type="similarity">
    <text evidence="1 6">Belongs to the acylphosphatase family.</text>
</comment>
<dbReference type="GO" id="GO:0003998">
    <property type="term" value="F:acylphosphatase activity"/>
    <property type="evidence" value="ECO:0007669"/>
    <property type="project" value="UniProtKB-EC"/>
</dbReference>
<dbReference type="EMBL" id="LLXU01000124">
    <property type="protein sequence ID" value="KRG38152.1"/>
    <property type="molecule type" value="Genomic_DNA"/>
</dbReference>
<evidence type="ECO:0000313" key="9">
    <source>
        <dbReference type="Proteomes" id="UP000051802"/>
    </source>
</evidence>
<dbReference type="InterPro" id="IPR017968">
    <property type="entry name" value="Acylphosphatase_CS"/>
</dbReference>
<dbReference type="SUPFAM" id="SSF54975">
    <property type="entry name" value="Acylphosphatase/BLUF domain-like"/>
    <property type="match status" value="1"/>
</dbReference>
<name>A0A0R0ABC2_9GAMM</name>
<evidence type="ECO:0000256" key="2">
    <source>
        <dbReference type="ARBA" id="ARBA00012150"/>
    </source>
</evidence>
<dbReference type="InterPro" id="IPR020456">
    <property type="entry name" value="Acylphosphatase"/>
</dbReference>
<reference evidence="8 9" key="1">
    <citation type="submission" date="2015-10" db="EMBL/GenBank/DDBJ databases">
        <title>Genome sequencing and analysis of members of genus Stenotrophomonas.</title>
        <authorList>
            <person name="Patil P.P."/>
            <person name="Midha S."/>
            <person name="Patil P.B."/>
        </authorList>
    </citation>
    <scope>NUCLEOTIDE SEQUENCE [LARGE SCALE GENOMIC DNA]</scope>
    <source>
        <strain evidence="8 9">JCM 16536</strain>
    </source>
</reference>
<dbReference type="InterPro" id="IPR036046">
    <property type="entry name" value="Acylphosphatase-like_dom_sf"/>
</dbReference>
<comment type="catalytic activity">
    <reaction evidence="4 5">
        <text>an acyl phosphate + H2O = a carboxylate + phosphate + H(+)</text>
        <dbReference type="Rhea" id="RHEA:14965"/>
        <dbReference type="ChEBI" id="CHEBI:15377"/>
        <dbReference type="ChEBI" id="CHEBI:15378"/>
        <dbReference type="ChEBI" id="CHEBI:29067"/>
        <dbReference type="ChEBI" id="CHEBI:43474"/>
        <dbReference type="ChEBI" id="CHEBI:59918"/>
        <dbReference type="EC" id="3.6.1.7"/>
    </reaction>
</comment>
<dbReference type="PANTHER" id="PTHR47268">
    <property type="entry name" value="ACYLPHOSPHATASE"/>
    <property type="match status" value="1"/>
</dbReference>
<evidence type="ECO:0000256" key="5">
    <source>
        <dbReference type="PROSITE-ProRule" id="PRU00520"/>
    </source>
</evidence>
<protein>
    <recommendedName>
        <fullName evidence="3 5">acylphosphatase</fullName>
        <ecNumber evidence="2 5">3.6.1.7</ecNumber>
    </recommendedName>
</protein>
<comment type="caution">
    <text evidence="8">The sequence shown here is derived from an EMBL/GenBank/DDBJ whole genome shotgun (WGS) entry which is preliminary data.</text>
</comment>
<feature type="active site" evidence="5">
    <location>
        <position position="18"/>
    </location>
</feature>
<feature type="active site" evidence="5">
    <location>
        <position position="36"/>
    </location>
</feature>
<dbReference type="PROSITE" id="PS00150">
    <property type="entry name" value="ACYLPHOSPHATASE_1"/>
    <property type="match status" value="1"/>
</dbReference>
<evidence type="ECO:0000256" key="4">
    <source>
        <dbReference type="ARBA" id="ARBA00047645"/>
    </source>
</evidence>